<dbReference type="PROSITE" id="PS51181">
    <property type="entry name" value="PPASE_TENSIN"/>
    <property type="match status" value="1"/>
</dbReference>
<dbReference type="Pfam" id="PF22785">
    <property type="entry name" value="Tc-R-P"/>
    <property type="match status" value="1"/>
</dbReference>
<dbReference type="OrthoDB" id="2017893at2759"/>
<evidence type="ECO:0000259" key="3">
    <source>
        <dbReference type="PROSITE" id="PS51181"/>
    </source>
</evidence>
<evidence type="ECO:0000256" key="1">
    <source>
        <dbReference type="ARBA" id="ARBA00022801"/>
    </source>
</evidence>
<dbReference type="InterPro" id="IPR029023">
    <property type="entry name" value="Tensin_phosphatase"/>
</dbReference>
<feature type="domain" description="Phosphatase tensin-type" evidence="3">
    <location>
        <begin position="10"/>
        <end position="188"/>
    </location>
</feature>
<dbReference type="InterPro" id="IPR051281">
    <property type="entry name" value="Dual-spec_lipid-protein_phosph"/>
</dbReference>
<dbReference type="InterPro" id="IPR029021">
    <property type="entry name" value="Prot-tyrosine_phosphatase-like"/>
</dbReference>
<feature type="domain" description="Tyrosine specific protein phosphatases" evidence="2">
    <location>
        <begin position="124"/>
        <end position="159"/>
    </location>
</feature>
<dbReference type="EMBL" id="JH993114">
    <property type="protein sequence ID" value="EKX34254.1"/>
    <property type="molecule type" value="Genomic_DNA"/>
</dbReference>
<proteinExistence type="predicted"/>
<dbReference type="AlphaFoldDB" id="L1IEC9"/>
<dbReference type="KEGG" id="gtt:GUITHDRAFT_80690"/>
<feature type="non-terminal residue" evidence="4">
    <location>
        <position position="219"/>
    </location>
</feature>
<dbReference type="InterPro" id="IPR000387">
    <property type="entry name" value="Tyr_Pase_dom"/>
</dbReference>
<dbReference type="STRING" id="905079.L1IEC9"/>
<evidence type="ECO:0000259" key="2">
    <source>
        <dbReference type="PROSITE" id="PS50056"/>
    </source>
</evidence>
<dbReference type="eggNOG" id="KOG2283">
    <property type="taxonomic scope" value="Eukaryota"/>
</dbReference>
<name>L1IEC9_GUITC</name>
<sequence length="219" mass="25576">LSNTLPQNKRRYKKHGYNLDLTYITDRIIAMSAPAFGGHTAFRNDIHMVSRFLSQRHYGKFFIFNLCDTYNSSDGVMGNYHPQLLFNQVQRIPFEDHAPPLLSELIFMCQESCAWMSRDRQNTIAVHCKGGKGRTGVMIAGLLMWTGHRRCALDALELFTRNVKHNQGVQGPSQLRYVYYLEAVLYSGVDPWSVKYRFMEKLTLRCNRFMEKYKSVRMR</sequence>
<dbReference type="HOGENOM" id="CLU_020105_1_0_1"/>
<dbReference type="PROSITE" id="PS50056">
    <property type="entry name" value="TYR_PHOSPHATASE_2"/>
    <property type="match status" value="1"/>
</dbReference>
<dbReference type="RefSeq" id="XP_005821234.1">
    <property type="nucleotide sequence ID" value="XM_005821177.1"/>
</dbReference>
<evidence type="ECO:0008006" key="5">
    <source>
        <dbReference type="Google" id="ProtNLM"/>
    </source>
</evidence>
<dbReference type="InterPro" id="IPR016130">
    <property type="entry name" value="Tyr_Pase_AS"/>
</dbReference>
<dbReference type="PANTHER" id="PTHR12305">
    <property type="entry name" value="PHOSPHATASE WITH HOMOLOGY TO TENSIN"/>
    <property type="match status" value="1"/>
</dbReference>
<dbReference type="GO" id="GO:0005829">
    <property type="term" value="C:cytosol"/>
    <property type="evidence" value="ECO:0007669"/>
    <property type="project" value="TreeGrafter"/>
</dbReference>
<dbReference type="PaxDb" id="55529-EKX34254"/>
<dbReference type="PROSITE" id="PS00383">
    <property type="entry name" value="TYR_PHOSPHATASE_1"/>
    <property type="match status" value="1"/>
</dbReference>
<organism evidence="4">
    <name type="scientific">Guillardia theta (strain CCMP2712)</name>
    <name type="common">Cryptophyte</name>
    <dbReference type="NCBI Taxonomy" id="905079"/>
    <lineage>
        <taxon>Eukaryota</taxon>
        <taxon>Cryptophyceae</taxon>
        <taxon>Pyrenomonadales</taxon>
        <taxon>Geminigeraceae</taxon>
        <taxon>Guillardia</taxon>
    </lineage>
</organism>
<evidence type="ECO:0000313" key="4">
    <source>
        <dbReference type="EMBL" id="EKX34254.1"/>
    </source>
</evidence>
<dbReference type="SUPFAM" id="SSF52799">
    <property type="entry name" value="(Phosphotyrosine protein) phosphatases II"/>
    <property type="match status" value="1"/>
</dbReference>
<accession>L1IEC9</accession>
<dbReference type="PANTHER" id="PTHR12305:SF60">
    <property type="entry name" value="PHOSPHATIDYLINOSITOL 3,4,5-TRISPHOSPHATE 3-PHOSPHATASE TPTE2-RELATED"/>
    <property type="match status" value="1"/>
</dbReference>
<reference evidence="4" key="1">
    <citation type="journal article" date="2012" name="Nature">
        <title>Algal genomes reveal evolutionary mosaicism and the fate of nucleomorphs.</title>
        <authorList>
            <consortium name="DOE Joint Genome Institute"/>
            <person name="Curtis B.A."/>
            <person name="Tanifuji G."/>
            <person name="Burki F."/>
            <person name="Gruber A."/>
            <person name="Irimia M."/>
            <person name="Maruyama S."/>
            <person name="Arias M.C."/>
            <person name="Ball S.G."/>
            <person name="Gile G.H."/>
            <person name="Hirakawa Y."/>
            <person name="Hopkins J.F."/>
            <person name="Kuo A."/>
            <person name="Rensing S.A."/>
            <person name="Schmutz J."/>
            <person name="Symeonidi A."/>
            <person name="Elias M."/>
            <person name="Eveleigh R.J."/>
            <person name="Herman E.K."/>
            <person name="Klute M.J."/>
            <person name="Nakayama T."/>
            <person name="Obornik M."/>
            <person name="Reyes-Prieto A."/>
            <person name="Armbrust E.V."/>
            <person name="Aves S.J."/>
            <person name="Beiko R.G."/>
            <person name="Coutinho P."/>
            <person name="Dacks J.B."/>
            <person name="Durnford D.G."/>
            <person name="Fast N.M."/>
            <person name="Green B.R."/>
            <person name="Grisdale C.J."/>
            <person name="Hempel F."/>
            <person name="Henrissat B."/>
            <person name="Hoppner M.P."/>
            <person name="Ishida K."/>
            <person name="Kim E."/>
            <person name="Koreny L."/>
            <person name="Kroth P.G."/>
            <person name="Liu Y."/>
            <person name="Malik S.B."/>
            <person name="Maier U.G."/>
            <person name="McRose D."/>
            <person name="Mock T."/>
            <person name="Neilson J.A."/>
            <person name="Onodera N.T."/>
            <person name="Poole A.M."/>
            <person name="Pritham E.J."/>
            <person name="Richards T.A."/>
            <person name="Rocap G."/>
            <person name="Roy S.W."/>
            <person name="Sarai C."/>
            <person name="Schaack S."/>
            <person name="Shirato S."/>
            <person name="Slamovits C.H."/>
            <person name="Spencer D.F."/>
            <person name="Suzuki S."/>
            <person name="Worden A.Z."/>
            <person name="Zauner S."/>
            <person name="Barry K."/>
            <person name="Bell C."/>
            <person name="Bharti A.K."/>
            <person name="Crow J.A."/>
            <person name="Grimwood J."/>
            <person name="Kramer R."/>
            <person name="Lindquist E."/>
            <person name="Lucas S."/>
            <person name="Salamov A."/>
            <person name="McFadden G.I."/>
            <person name="Lane C.E."/>
            <person name="Keeling P.J."/>
            <person name="Gray M.W."/>
            <person name="Grigoriev I.V."/>
            <person name="Archibald J.M."/>
        </authorList>
    </citation>
    <scope>NUCLEOTIDE SEQUENCE</scope>
    <source>
        <strain evidence="4">CCMP2712</strain>
    </source>
</reference>
<dbReference type="GeneID" id="17291009"/>
<dbReference type="Gene3D" id="3.90.190.10">
    <property type="entry name" value="Protein tyrosine phosphatase superfamily"/>
    <property type="match status" value="1"/>
</dbReference>
<protein>
    <recommendedName>
        <fullName evidence="5">Phosphatidylinositol-3,4,5-trisphosphate 3-phosphatase</fullName>
    </recommendedName>
</protein>
<keyword evidence="1" id="KW-0378">Hydrolase</keyword>
<gene>
    <name evidence="4" type="ORF">GUITHDRAFT_80690</name>
</gene>
<dbReference type="GO" id="GO:0016314">
    <property type="term" value="F:phosphatidylinositol-3,4,5-trisphosphate 3-phosphatase activity"/>
    <property type="evidence" value="ECO:0007669"/>
    <property type="project" value="TreeGrafter"/>
</dbReference>